<gene>
    <name evidence="1" type="ORF">SISSUDRAFT_83051</name>
</gene>
<evidence type="ECO:0000313" key="2">
    <source>
        <dbReference type="Proteomes" id="UP000076798"/>
    </source>
</evidence>
<keyword evidence="2" id="KW-1185">Reference proteome</keyword>
<dbReference type="AlphaFoldDB" id="A0A166H699"/>
<accession>A0A166H699</accession>
<reference evidence="1 2" key="1">
    <citation type="journal article" date="2016" name="Mol. Biol. Evol.">
        <title>Comparative Genomics of Early-Diverging Mushroom-Forming Fungi Provides Insights into the Origins of Lignocellulose Decay Capabilities.</title>
        <authorList>
            <person name="Nagy L.G."/>
            <person name="Riley R."/>
            <person name="Tritt A."/>
            <person name="Adam C."/>
            <person name="Daum C."/>
            <person name="Floudas D."/>
            <person name="Sun H."/>
            <person name="Yadav J.S."/>
            <person name="Pangilinan J."/>
            <person name="Larsson K.H."/>
            <person name="Matsuura K."/>
            <person name="Barry K."/>
            <person name="Labutti K."/>
            <person name="Kuo R."/>
            <person name="Ohm R.A."/>
            <person name="Bhattacharya S.S."/>
            <person name="Shirouzu T."/>
            <person name="Yoshinaga Y."/>
            <person name="Martin F.M."/>
            <person name="Grigoriev I.V."/>
            <person name="Hibbett D.S."/>
        </authorList>
    </citation>
    <scope>NUCLEOTIDE SEQUENCE [LARGE SCALE GENOMIC DNA]</scope>
    <source>
        <strain evidence="1 2">HHB10207 ss-3</strain>
    </source>
</reference>
<dbReference type="EMBL" id="KV428014">
    <property type="protein sequence ID" value="KZT42387.1"/>
    <property type="molecule type" value="Genomic_DNA"/>
</dbReference>
<organism evidence="1 2">
    <name type="scientific">Sistotremastrum suecicum HHB10207 ss-3</name>
    <dbReference type="NCBI Taxonomy" id="1314776"/>
    <lineage>
        <taxon>Eukaryota</taxon>
        <taxon>Fungi</taxon>
        <taxon>Dikarya</taxon>
        <taxon>Basidiomycota</taxon>
        <taxon>Agaricomycotina</taxon>
        <taxon>Agaricomycetes</taxon>
        <taxon>Sistotremastrales</taxon>
        <taxon>Sistotremastraceae</taxon>
        <taxon>Sistotremastrum</taxon>
    </lineage>
</organism>
<protein>
    <submittedName>
        <fullName evidence="1">Uncharacterized protein</fullName>
    </submittedName>
</protein>
<sequence length="613" mass="70033">MKAASMLDRHRSTKTKGSSTIYLGHAELLNRQKYGLPFGEKLLVKIAFAVYTPYAQSGHSIYQDINLRHLSLVNVAWRTLITASLHQTFSFSAIQDVWFAARKIGWNGGLTLIIRDLGVRPFNWVYEVGEFVARYMSRCTALKIHLPPAWLSTVLLRLSKMPARHLYFLELSTEGMSDQPHISKECRRRCQGQSDCVLHRLRYGPAASCRCHIVCSCPEKIEKHIITKSSKQPILFQGNTPALRTLILKDFQLPWNDPRFSVQLSQLRTFVHRISPGVTVDTEGCNCLFYLTRIAFKLEGLEASGSHSDLHTMDLAPLTDLRRVNIGAIRLNIPPEVTSQSFTITKLCLTRCETAFHPVVEIERRGGPTIYGITLLENIALLLESMHLLEWFCWDIPSGLHAPDCRKLLKRAQPIMDRLQFLEMRGPPQIMLKFLLCFRFPALKDLYMLHSQFPSAMEEDDKLPPGEWMDIIFNMDSFRPFSDLRTLIISSDIRAPIALAILRQSAELETAVCHGFQFDERALEEFSDIFSGGDGGFGIVTPRLRQLHIWAPSVNKTLDRYVIAAALKVMTLRRKWIQHCFPDFQMSITPSLWARDLGYVRYKPIVFSLNPRG</sequence>
<name>A0A166H699_9AGAM</name>
<evidence type="ECO:0000313" key="1">
    <source>
        <dbReference type="EMBL" id="KZT42387.1"/>
    </source>
</evidence>
<proteinExistence type="predicted"/>
<dbReference type="Proteomes" id="UP000076798">
    <property type="component" value="Unassembled WGS sequence"/>
</dbReference>